<dbReference type="Proteomes" id="UP001156870">
    <property type="component" value="Unassembled WGS sequence"/>
</dbReference>
<dbReference type="AlphaFoldDB" id="A0AA37TAB8"/>
<protein>
    <submittedName>
        <fullName evidence="1">Uncharacterized protein</fullName>
    </submittedName>
</protein>
<proteinExistence type="predicted"/>
<comment type="caution">
    <text evidence="1">The sequence shown here is derived from an EMBL/GenBank/DDBJ whole genome shotgun (WGS) entry which is preliminary data.</text>
</comment>
<evidence type="ECO:0000313" key="2">
    <source>
        <dbReference type="Proteomes" id="UP001156870"/>
    </source>
</evidence>
<organism evidence="1 2">
    <name type="scientific">Marinibactrum halimedae</name>
    <dbReference type="NCBI Taxonomy" id="1444977"/>
    <lineage>
        <taxon>Bacteria</taxon>
        <taxon>Pseudomonadati</taxon>
        <taxon>Pseudomonadota</taxon>
        <taxon>Gammaproteobacteria</taxon>
        <taxon>Cellvibrionales</taxon>
        <taxon>Cellvibrionaceae</taxon>
        <taxon>Marinibactrum</taxon>
    </lineage>
</organism>
<dbReference type="RefSeq" id="WP_232595808.1">
    <property type="nucleotide sequence ID" value="NZ_BSPD01000032.1"/>
</dbReference>
<reference evidence="1 2" key="1">
    <citation type="journal article" date="2014" name="Int. J. Syst. Evol. Microbiol.">
        <title>Complete genome sequence of Corynebacterium casei LMG S-19264T (=DSM 44701T), isolated from a smear-ripened cheese.</title>
        <authorList>
            <consortium name="US DOE Joint Genome Institute (JGI-PGF)"/>
            <person name="Walter F."/>
            <person name="Albersmeier A."/>
            <person name="Kalinowski J."/>
            <person name="Ruckert C."/>
        </authorList>
    </citation>
    <scope>NUCLEOTIDE SEQUENCE [LARGE SCALE GENOMIC DNA]</scope>
    <source>
        <strain evidence="1 2">NBRC 110095</strain>
    </source>
</reference>
<accession>A0AA37TAB8</accession>
<name>A0AA37TAB8_9GAMM</name>
<keyword evidence="2" id="KW-1185">Reference proteome</keyword>
<sequence>MFYLGASQYGYYDIIEKQAKALIDSYGKSTRFQSDLLAWYVKALSSSGQEKYRSLIQQAKDLNHERLNFHASLSLIMLDRFKVWYGMMDTIGPIIDASQFDLHFLLLSAPYLSLKESGAVFLKEKRYNTDPLVIEKSFEEFSLFYPYVRRSKRQVSPAIRMMQMMALSGNEKYLNVLKKAEETAPSEHVRAHAKAQAHALRRRM</sequence>
<evidence type="ECO:0000313" key="1">
    <source>
        <dbReference type="EMBL" id="GLS25647.1"/>
    </source>
</evidence>
<dbReference type="EMBL" id="BSPD01000032">
    <property type="protein sequence ID" value="GLS25647.1"/>
    <property type="molecule type" value="Genomic_DNA"/>
</dbReference>
<gene>
    <name evidence="1" type="ORF">GCM10007877_13610</name>
</gene>